<dbReference type="InterPro" id="IPR016171">
    <property type="entry name" value="Vanillyl_alc_oxidase_C-sub2"/>
</dbReference>
<dbReference type="PIRSF" id="PIRSF000136">
    <property type="entry name" value="LGO_GLO"/>
    <property type="match status" value="1"/>
</dbReference>
<evidence type="ECO:0000313" key="6">
    <source>
        <dbReference type="EMBL" id="MFC7124837.1"/>
    </source>
</evidence>
<protein>
    <submittedName>
        <fullName evidence="6">D-arabinono-1,4-lactone oxidase</fullName>
    </submittedName>
</protein>
<dbReference type="SUPFAM" id="SSF55103">
    <property type="entry name" value="FAD-linked oxidases, C-terminal domain"/>
    <property type="match status" value="1"/>
</dbReference>
<dbReference type="InterPro" id="IPR016169">
    <property type="entry name" value="FAD-bd_PCMH_sub2"/>
</dbReference>
<name>A0ABD5X1L8_9EURY</name>
<dbReference type="SUPFAM" id="SSF56176">
    <property type="entry name" value="FAD-binding/transporter-associated domain-like"/>
    <property type="match status" value="1"/>
</dbReference>
<dbReference type="InterPro" id="IPR016166">
    <property type="entry name" value="FAD-bd_PCMH"/>
</dbReference>
<dbReference type="GO" id="GO:0016491">
    <property type="term" value="F:oxidoreductase activity"/>
    <property type="evidence" value="ECO:0007669"/>
    <property type="project" value="UniProtKB-KW"/>
</dbReference>
<organism evidence="6 7">
    <name type="scientific">Halovenus rubra</name>
    <dbReference type="NCBI Taxonomy" id="869890"/>
    <lineage>
        <taxon>Archaea</taxon>
        <taxon>Methanobacteriati</taxon>
        <taxon>Methanobacteriota</taxon>
        <taxon>Stenosarchaea group</taxon>
        <taxon>Halobacteria</taxon>
        <taxon>Halobacteriales</taxon>
        <taxon>Haloarculaceae</taxon>
        <taxon>Halovenus</taxon>
    </lineage>
</organism>
<dbReference type="PANTHER" id="PTHR43762">
    <property type="entry name" value="L-GULONOLACTONE OXIDASE"/>
    <property type="match status" value="1"/>
</dbReference>
<dbReference type="Gene3D" id="3.30.43.10">
    <property type="entry name" value="Uridine Diphospho-n-acetylenolpyruvylglucosamine Reductase, domain 2"/>
    <property type="match status" value="1"/>
</dbReference>
<dbReference type="InterPro" id="IPR036318">
    <property type="entry name" value="FAD-bd_PCMH-like_sf"/>
</dbReference>
<dbReference type="PROSITE" id="PS51387">
    <property type="entry name" value="FAD_PCMH"/>
    <property type="match status" value="1"/>
</dbReference>
<evidence type="ECO:0000313" key="7">
    <source>
        <dbReference type="Proteomes" id="UP001596414"/>
    </source>
</evidence>
<evidence type="ECO:0000256" key="3">
    <source>
        <dbReference type="ARBA" id="ARBA00023002"/>
    </source>
</evidence>
<dbReference type="AlphaFoldDB" id="A0ABD5X1L8"/>
<proteinExistence type="predicted"/>
<accession>A0ABD5X1L8</accession>
<dbReference type="PANTHER" id="PTHR43762:SF1">
    <property type="entry name" value="D-ARABINONO-1,4-LACTONE OXIDASE"/>
    <property type="match status" value="1"/>
</dbReference>
<comment type="caution">
    <text evidence="6">The sequence shown here is derived from an EMBL/GenBank/DDBJ whole genome shotgun (WGS) entry which is preliminary data.</text>
</comment>
<evidence type="ECO:0000256" key="2">
    <source>
        <dbReference type="ARBA" id="ARBA00022827"/>
    </source>
</evidence>
<keyword evidence="3" id="KW-0560">Oxidoreductase</keyword>
<dbReference type="InterPro" id="IPR016167">
    <property type="entry name" value="FAD-bd_PCMH_sub1"/>
</dbReference>
<dbReference type="Gene3D" id="1.10.45.10">
    <property type="entry name" value="Vanillyl-alcohol Oxidase, Chain A, domain 4"/>
    <property type="match status" value="1"/>
</dbReference>
<gene>
    <name evidence="6" type="ORF">ACFQJ7_02120</name>
</gene>
<dbReference type="InterPro" id="IPR007173">
    <property type="entry name" value="ALO_C"/>
</dbReference>
<dbReference type="Gene3D" id="3.30.70.2520">
    <property type="match status" value="1"/>
</dbReference>
<keyword evidence="1" id="KW-0285">Flavoprotein</keyword>
<evidence type="ECO:0000256" key="4">
    <source>
        <dbReference type="SAM" id="MobiDB-lite"/>
    </source>
</evidence>
<feature type="region of interest" description="Disordered" evidence="4">
    <location>
        <begin position="1"/>
        <end position="23"/>
    </location>
</feature>
<sequence length="436" mass="48490">MKRWQNWSGTVSATPQQFSQPETEPAIQSLVSTATENGDTVRVAGSGHSFTPVVPSNDQLLSLERYTGVVDVDRNSMEVTVKAGTTLSMLNSDLRERGLALANLGDIDHQTAAGAFSTGTHGTGLQFGVLANQITAIRLVTADGTVEWIQPDEEQRFRAAQVSLGALGVITAYKINVQPAYDLCLRRHRLPVSEVLDNIEQFHEDHRSWEFFWFPHTDTAIVKTFDEVPPGTSPASTDGAIAETLDSVGTRVENAVWEGICQLGTRFPQTARTGTRLISRTLSEKAAVGPSHEILANDREVRFREMEYGLPAAVVPTVFRELRSYIEESTLPVQFPIECRFVGADEPYLSPAYGRDTGFIAVHAYYKKDLSNYFEFCERLFSENSGRPHWGKEHTKTTEYLANSYPEWESFQTVRNDCDPNGIFTNSYLSEIFGTA</sequence>
<dbReference type="InterPro" id="IPR016164">
    <property type="entry name" value="FAD-linked_Oxase-like_C"/>
</dbReference>
<dbReference type="InterPro" id="IPR006094">
    <property type="entry name" value="Oxid_FAD_bind_N"/>
</dbReference>
<evidence type="ECO:0000256" key="1">
    <source>
        <dbReference type="ARBA" id="ARBA00022630"/>
    </source>
</evidence>
<feature type="compositionally biased region" description="Polar residues" evidence="4">
    <location>
        <begin position="1"/>
        <end position="22"/>
    </location>
</feature>
<dbReference type="InterPro" id="IPR010031">
    <property type="entry name" value="FAD_lactone_oxidase-like"/>
</dbReference>
<dbReference type="NCBIfam" id="TIGR01679">
    <property type="entry name" value="bact_FAD_ox"/>
    <property type="match status" value="1"/>
</dbReference>
<reference evidence="6 7" key="1">
    <citation type="journal article" date="2014" name="Int. J. Syst. Evol. Microbiol.">
        <title>Complete genome sequence of Corynebacterium casei LMG S-19264T (=DSM 44701T), isolated from a smear-ripened cheese.</title>
        <authorList>
            <consortium name="US DOE Joint Genome Institute (JGI-PGF)"/>
            <person name="Walter F."/>
            <person name="Albersmeier A."/>
            <person name="Kalinowski J."/>
            <person name="Ruckert C."/>
        </authorList>
    </citation>
    <scope>NUCLEOTIDE SEQUENCE [LARGE SCALE GENOMIC DNA]</scope>
    <source>
        <strain evidence="6 7">CGMCC 4.7215</strain>
    </source>
</reference>
<evidence type="ECO:0000259" key="5">
    <source>
        <dbReference type="PROSITE" id="PS51387"/>
    </source>
</evidence>
<dbReference type="RefSeq" id="WP_267638388.1">
    <property type="nucleotide sequence ID" value="NZ_JAODIY010000013.1"/>
</dbReference>
<dbReference type="Pfam" id="PF04030">
    <property type="entry name" value="ALO"/>
    <property type="match status" value="1"/>
</dbReference>
<dbReference type="EMBL" id="JBHSZQ010000002">
    <property type="protein sequence ID" value="MFC7124837.1"/>
    <property type="molecule type" value="Genomic_DNA"/>
</dbReference>
<feature type="domain" description="FAD-binding PCMH-type" evidence="5">
    <location>
        <begin position="11"/>
        <end position="180"/>
    </location>
</feature>
<dbReference type="Gene3D" id="3.30.465.10">
    <property type="match status" value="1"/>
</dbReference>
<dbReference type="Pfam" id="PF01565">
    <property type="entry name" value="FAD_binding_4"/>
    <property type="match status" value="1"/>
</dbReference>
<keyword evidence="2" id="KW-0274">FAD</keyword>
<dbReference type="Proteomes" id="UP001596414">
    <property type="component" value="Unassembled WGS sequence"/>
</dbReference>